<evidence type="ECO:0000256" key="1">
    <source>
        <dbReference type="ARBA" id="ARBA00000085"/>
    </source>
</evidence>
<evidence type="ECO:0000256" key="3">
    <source>
        <dbReference type="ARBA" id="ARBA00022679"/>
    </source>
</evidence>
<organism evidence="11 12">
    <name type="scientific">Solitalea canadensis (strain ATCC 29591 / DSM 3403 / JCM 21819 / LMG 8368 / NBRC 15130 / NCIMB 12057 / USAM 9D)</name>
    <name type="common">Flexibacter canadensis</name>
    <dbReference type="NCBI Taxonomy" id="929556"/>
    <lineage>
        <taxon>Bacteria</taxon>
        <taxon>Pseudomonadati</taxon>
        <taxon>Bacteroidota</taxon>
        <taxon>Sphingobacteriia</taxon>
        <taxon>Sphingobacteriales</taxon>
        <taxon>Sphingobacteriaceae</taxon>
        <taxon>Solitalea</taxon>
    </lineage>
</organism>
<dbReference type="STRING" id="929556.Solca_0252"/>
<evidence type="ECO:0000256" key="7">
    <source>
        <dbReference type="ARBA" id="ARBA00023012"/>
    </source>
</evidence>
<dbReference type="SMART" id="SM00387">
    <property type="entry name" value="HATPase_c"/>
    <property type="match status" value="1"/>
</dbReference>
<reference evidence="11" key="1">
    <citation type="submission" date="2012-02" db="EMBL/GenBank/DDBJ databases">
        <title>The complete genome of Solitalea canadensis DSM 3403.</title>
        <authorList>
            <consortium name="US DOE Joint Genome Institute (JGI-PGF)"/>
            <person name="Lucas S."/>
            <person name="Copeland A."/>
            <person name="Lapidus A."/>
            <person name="Glavina del Rio T."/>
            <person name="Dalin E."/>
            <person name="Tice H."/>
            <person name="Bruce D."/>
            <person name="Goodwin L."/>
            <person name="Pitluck S."/>
            <person name="Peters L."/>
            <person name="Ovchinnikova G."/>
            <person name="Lu M."/>
            <person name="Kyrpides N."/>
            <person name="Mavromatis K."/>
            <person name="Ivanova N."/>
            <person name="Brettin T."/>
            <person name="Detter J.C."/>
            <person name="Han C."/>
            <person name="Larimer F."/>
            <person name="Land M."/>
            <person name="Hauser L."/>
            <person name="Markowitz V."/>
            <person name="Cheng J.-F."/>
            <person name="Hugenholtz P."/>
            <person name="Woyke T."/>
            <person name="Wu D."/>
            <person name="Spring S."/>
            <person name="Schroeder M."/>
            <person name="Kopitz M."/>
            <person name="Brambilla E."/>
            <person name="Klenk H.-P."/>
            <person name="Eisen J.A."/>
        </authorList>
    </citation>
    <scope>NUCLEOTIDE SEQUENCE</scope>
    <source>
        <strain evidence="11">DSM 3403</strain>
    </source>
</reference>
<feature type="domain" description="PAS" evidence="10">
    <location>
        <begin position="110"/>
        <end position="147"/>
    </location>
</feature>
<dbReference type="Pfam" id="PF02518">
    <property type="entry name" value="HATPase_c"/>
    <property type="match status" value="1"/>
</dbReference>
<dbReference type="PROSITE" id="PS50112">
    <property type="entry name" value="PAS"/>
    <property type="match status" value="1"/>
</dbReference>
<dbReference type="PRINTS" id="PR00344">
    <property type="entry name" value="BCTRLSENSOR"/>
</dbReference>
<dbReference type="Gene3D" id="3.30.565.10">
    <property type="entry name" value="Histidine kinase-like ATPase, C-terminal domain"/>
    <property type="match status" value="1"/>
</dbReference>
<evidence type="ECO:0000256" key="2">
    <source>
        <dbReference type="ARBA" id="ARBA00012438"/>
    </source>
</evidence>
<dbReference type="Pfam" id="PF13188">
    <property type="entry name" value="PAS_8"/>
    <property type="match status" value="1"/>
</dbReference>
<accession>H8KST7</accession>
<dbReference type="KEGG" id="scn:Solca_0252"/>
<evidence type="ECO:0000259" key="9">
    <source>
        <dbReference type="PROSITE" id="PS50109"/>
    </source>
</evidence>
<dbReference type="OrthoDB" id="1931120at2"/>
<feature type="domain" description="Histidine kinase" evidence="9">
    <location>
        <begin position="229"/>
        <end position="450"/>
    </location>
</feature>
<dbReference type="GO" id="GO:0004673">
    <property type="term" value="F:protein histidine kinase activity"/>
    <property type="evidence" value="ECO:0007669"/>
    <property type="project" value="UniProtKB-EC"/>
</dbReference>
<dbReference type="PANTHER" id="PTHR43065:SF46">
    <property type="entry name" value="C4-DICARBOXYLATE TRANSPORT SENSOR PROTEIN DCTB"/>
    <property type="match status" value="1"/>
</dbReference>
<keyword evidence="6" id="KW-0067">ATP-binding</keyword>
<feature type="transmembrane region" description="Helical" evidence="8">
    <location>
        <begin position="34"/>
        <end position="54"/>
    </location>
</feature>
<dbReference type="EMBL" id="CP003349">
    <property type="protein sequence ID" value="AFD05397.1"/>
    <property type="molecule type" value="Genomic_DNA"/>
</dbReference>
<dbReference type="PANTHER" id="PTHR43065">
    <property type="entry name" value="SENSOR HISTIDINE KINASE"/>
    <property type="match status" value="1"/>
</dbReference>
<keyword evidence="8" id="KW-1133">Transmembrane helix</keyword>
<dbReference type="InterPro" id="IPR004358">
    <property type="entry name" value="Sig_transdc_His_kin-like_C"/>
</dbReference>
<dbReference type="GO" id="GO:0000160">
    <property type="term" value="P:phosphorelay signal transduction system"/>
    <property type="evidence" value="ECO:0007669"/>
    <property type="project" value="UniProtKB-KW"/>
</dbReference>
<name>H8KST7_SOLCM</name>
<dbReference type="GO" id="GO:0005524">
    <property type="term" value="F:ATP binding"/>
    <property type="evidence" value="ECO:0007669"/>
    <property type="project" value="UniProtKB-KW"/>
</dbReference>
<protein>
    <recommendedName>
        <fullName evidence="2">histidine kinase</fullName>
        <ecNumber evidence="2">2.7.13.3</ecNumber>
    </recommendedName>
</protein>
<keyword evidence="8" id="KW-0812">Transmembrane</keyword>
<dbReference type="InterPro" id="IPR005467">
    <property type="entry name" value="His_kinase_dom"/>
</dbReference>
<evidence type="ECO:0000259" key="10">
    <source>
        <dbReference type="PROSITE" id="PS50112"/>
    </source>
</evidence>
<keyword evidence="5 11" id="KW-0418">Kinase</keyword>
<dbReference type="AlphaFoldDB" id="H8KST7"/>
<evidence type="ECO:0000313" key="11">
    <source>
        <dbReference type="EMBL" id="AFD05397.1"/>
    </source>
</evidence>
<dbReference type="Gene3D" id="3.30.450.20">
    <property type="entry name" value="PAS domain"/>
    <property type="match status" value="1"/>
</dbReference>
<dbReference type="PROSITE" id="PS50109">
    <property type="entry name" value="HIS_KIN"/>
    <property type="match status" value="1"/>
</dbReference>
<evidence type="ECO:0000256" key="5">
    <source>
        <dbReference type="ARBA" id="ARBA00022777"/>
    </source>
</evidence>
<dbReference type="Proteomes" id="UP000007590">
    <property type="component" value="Chromosome"/>
</dbReference>
<comment type="catalytic activity">
    <reaction evidence="1">
        <text>ATP + protein L-histidine = ADP + protein N-phospho-L-histidine.</text>
        <dbReference type="EC" id="2.7.13.3"/>
    </reaction>
</comment>
<evidence type="ECO:0000313" key="12">
    <source>
        <dbReference type="Proteomes" id="UP000007590"/>
    </source>
</evidence>
<evidence type="ECO:0000256" key="4">
    <source>
        <dbReference type="ARBA" id="ARBA00022741"/>
    </source>
</evidence>
<dbReference type="InterPro" id="IPR003594">
    <property type="entry name" value="HATPase_dom"/>
</dbReference>
<keyword evidence="8" id="KW-0472">Membrane</keyword>
<gene>
    <name evidence="11" type="ordered locus">Solca_0252</name>
</gene>
<dbReference type="InterPro" id="IPR036890">
    <property type="entry name" value="HATPase_C_sf"/>
</dbReference>
<proteinExistence type="predicted"/>
<dbReference type="eggNOG" id="COG5000">
    <property type="taxonomic scope" value="Bacteria"/>
</dbReference>
<keyword evidence="4" id="KW-0547">Nucleotide-binding</keyword>
<dbReference type="InterPro" id="IPR000014">
    <property type="entry name" value="PAS"/>
</dbReference>
<keyword evidence="12" id="KW-1185">Reference proteome</keyword>
<dbReference type="SUPFAM" id="SSF55874">
    <property type="entry name" value="ATPase domain of HSP90 chaperone/DNA topoisomerase II/histidine kinase"/>
    <property type="match status" value="1"/>
</dbReference>
<sequence>MTSKRFEIILIGRVLLLFLTICAAAWLWVKFQNWYVGLVLVIAVFQVVAIIRYINRINAELRDFIGAVKYRDFSQNYAVKNAPASVYVLRQAFNDVGRAFNELNIEKETQYRYLQTIMEIVDTGILLFDDDGQVKWMNEAVKKMFNLPELKSIEGLKSRNDDLKEIIETLTPGKNKLLEIDTGHFPIKVVSSTMRFRLNGKTQSMFVFKNVNEAVQETEMQTWQKLLRTITHEIMNSVAPIASLAETLKKRLSTINSEGGFDSSDNEAIEDIELMVDVIRKRSDGLLKFTETYRSLSKITVPALSIIHVKDLFNHLNQLLSPDLKQKGIKITTELRDPGLKLDVDVSLIEQVLINLIINAADAVKDRSEPQIKLISYINESNHSVIEVIDNGIGIPAHIRDQIFIPFFTTRKNGSGIGLSLSRQIMQLHKGSIVVDSREGEGSIFRLIFN</sequence>
<dbReference type="HOGENOM" id="CLU_000445_114_4_10"/>
<evidence type="ECO:0000256" key="8">
    <source>
        <dbReference type="SAM" id="Phobius"/>
    </source>
</evidence>
<dbReference type="RefSeq" id="WP_014678625.1">
    <property type="nucleotide sequence ID" value="NC_017770.1"/>
</dbReference>
<evidence type="ECO:0000256" key="6">
    <source>
        <dbReference type="ARBA" id="ARBA00022840"/>
    </source>
</evidence>
<keyword evidence="7" id="KW-0902">Two-component regulatory system</keyword>
<keyword evidence="3" id="KW-0808">Transferase</keyword>
<dbReference type="EC" id="2.7.13.3" evidence="2"/>